<dbReference type="Proteomes" id="UP000190044">
    <property type="component" value="Unassembled WGS sequence"/>
</dbReference>
<dbReference type="InterPro" id="IPR029068">
    <property type="entry name" value="Glyas_Bleomycin-R_OHBP_Dase"/>
</dbReference>
<dbReference type="RefSeq" id="WP_079640097.1">
    <property type="nucleotide sequence ID" value="NZ_FUYP01000044.1"/>
</dbReference>
<dbReference type="Pfam" id="PF13669">
    <property type="entry name" value="Glyoxalase_4"/>
    <property type="match status" value="1"/>
</dbReference>
<name>A0A1T5FST9_9SPHN</name>
<accession>A0A1T5FST9</accession>
<dbReference type="GO" id="GO:0051213">
    <property type="term" value="F:dioxygenase activity"/>
    <property type="evidence" value="ECO:0007669"/>
    <property type="project" value="UniProtKB-KW"/>
</dbReference>
<gene>
    <name evidence="1" type="ORF">SAMN06295937_10446</name>
</gene>
<evidence type="ECO:0000313" key="1">
    <source>
        <dbReference type="EMBL" id="SKB99202.1"/>
    </source>
</evidence>
<dbReference type="EMBL" id="FUYP01000044">
    <property type="protein sequence ID" value="SKB99202.1"/>
    <property type="molecule type" value="Genomic_DNA"/>
</dbReference>
<dbReference type="OrthoDB" id="9792173at2"/>
<dbReference type="AlphaFoldDB" id="A0A1T5FST9"/>
<organism evidence="1 2">
    <name type="scientific">Sphingopyxis flava</name>
    <dbReference type="NCBI Taxonomy" id="1507287"/>
    <lineage>
        <taxon>Bacteria</taxon>
        <taxon>Pseudomonadati</taxon>
        <taxon>Pseudomonadota</taxon>
        <taxon>Alphaproteobacteria</taxon>
        <taxon>Sphingomonadales</taxon>
        <taxon>Sphingomonadaceae</taxon>
        <taxon>Sphingopyxis</taxon>
    </lineage>
</organism>
<sequence>MTPQLNNVFQIAYATSDVEQAAKLFCERFDTGAFTILDPPGDIMRIGLAYAGTTMYELIQPLNDITGLYAPWIADVEGFAIRHHHLGMLVDTAEDLAAIRTTHVNNGTPVVNEGSMPGALDFLYVDTTPLLGHYLEYVRLEEGGRAMFAQVEGSPFKS</sequence>
<dbReference type="Gene3D" id="3.10.180.10">
    <property type="entry name" value="2,3-Dihydroxybiphenyl 1,2-Dioxygenase, domain 1"/>
    <property type="match status" value="1"/>
</dbReference>
<proteinExistence type="predicted"/>
<keyword evidence="1" id="KW-0223">Dioxygenase</keyword>
<dbReference type="SUPFAM" id="SSF54593">
    <property type="entry name" value="Glyoxalase/Bleomycin resistance protein/Dihydroxybiphenyl dioxygenase"/>
    <property type="match status" value="1"/>
</dbReference>
<evidence type="ECO:0000313" key="2">
    <source>
        <dbReference type="Proteomes" id="UP000190044"/>
    </source>
</evidence>
<protein>
    <submittedName>
        <fullName evidence="1">Glyoxalase/Bleomycin resistance protein/Dioxygenase superfamily protein</fullName>
    </submittedName>
</protein>
<keyword evidence="2" id="KW-1185">Reference proteome</keyword>
<reference evidence="2" key="1">
    <citation type="submission" date="2017-02" db="EMBL/GenBank/DDBJ databases">
        <authorList>
            <person name="Varghese N."/>
            <person name="Submissions S."/>
        </authorList>
    </citation>
    <scope>NUCLEOTIDE SEQUENCE [LARGE SCALE GENOMIC DNA]</scope>
    <source>
        <strain evidence="2">R11H</strain>
    </source>
</reference>
<keyword evidence="1" id="KW-0560">Oxidoreductase</keyword>